<dbReference type="InterPro" id="IPR050553">
    <property type="entry name" value="Thioredoxin_ResA/DsbE_sf"/>
</dbReference>
<dbReference type="InterPro" id="IPR036249">
    <property type="entry name" value="Thioredoxin-like_sf"/>
</dbReference>
<dbReference type="PANTHER" id="PTHR42852:SF13">
    <property type="entry name" value="PROTEIN DIPZ"/>
    <property type="match status" value="1"/>
</dbReference>
<keyword evidence="4" id="KW-0732">Signal</keyword>
<reference evidence="7" key="1">
    <citation type="journal article" date="2022" name="Int. J. Syst. Evol. Microbiol.">
        <title>Anaeromyxobacter oryzae sp. nov., Anaeromyxobacter diazotrophicus sp. nov. and Anaeromyxobacter paludicola sp. nov., isolated from paddy soils.</title>
        <authorList>
            <person name="Itoh H."/>
            <person name="Xu Z."/>
            <person name="Mise K."/>
            <person name="Masuda Y."/>
            <person name="Ushijima N."/>
            <person name="Hayakawa C."/>
            <person name="Shiratori Y."/>
            <person name="Senoo K."/>
        </authorList>
    </citation>
    <scope>NUCLEOTIDE SEQUENCE [LARGE SCALE GENOMIC DNA]</scope>
    <source>
        <strain evidence="7">Red232</strain>
    </source>
</reference>
<dbReference type="PANTHER" id="PTHR42852">
    <property type="entry name" value="THIOL:DISULFIDE INTERCHANGE PROTEIN DSBE"/>
    <property type="match status" value="1"/>
</dbReference>
<keyword evidence="7" id="KW-1185">Reference proteome</keyword>
<evidence type="ECO:0000313" key="7">
    <source>
        <dbReference type="Proteomes" id="UP001162891"/>
    </source>
</evidence>
<dbReference type="InterPro" id="IPR013766">
    <property type="entry name" value="Thioredoxin_domain"/>
</dbReference>
<organism evidence="6 7">
    <name type="scientific">Anaeromyxobacter oryzae</name>
    <dbReference type="NCBI Taxonomy" id="2918170"/>
    <lineage>
        <taxon>Bacteria</taxon>
        <taxon>Pseudomonadati</taxon>
        <taxon>Myxococcota</taxon>
        <taxon>Myxococcia</taxon>
        <taxon>Myxococcales</taxon>
        <taxon>Cystobacterineae</taxon>
        <taxon>Anaeromyxobacteraceae</taxon>
        <taxon>Anaeromyxobacter</taxon>
    </lineage>
</organism>
<dbReference type="RefSeq" id="WP_248352346.1">
    <property type="nucleotide sequence ID" value="NZ_AP025591.1"/>
</dbReference>
<dbReference type="Pfam" id="PF08534">
    <property type="entry name" value="Redoxin"/>
    <property type="match status" value="1"/>
</dbReference>
<dbReference type="Gene3D" id="3.40.30.10">
    <property type="entry name" value="Glutaredoxin"/>
    <property type="match status" value="1"/>
</dbReference>
<feature type="signal peptide" evidence="4">
    <location>
        <begin position="1"/>
        <end position="19"/>
    </location>
</feature>
<dbReference type="EMBL" id="AP025591">
    <property type="protein sequence ID" value="BDG03971.1"/>
    <property type="molecule type" value="Genomic_DNA"/>
</dbReference>
<feature type="domain" description="Thioredoxin" evidence="5">
    <location>
        <begin position="49"/>
        <end position="207"/>
    </location>
</feature>
<dbReference type="CDD" id="cd02966">
    <property type="entry name" value="TlpA_like_family"/>
    <property type="match status" value="1"/>
</dbReference>
<dbReference type="PROSITE" id="PS51352">
    <property type="entry name" value="THIOREDOXIN_2"/>
    <property type="match status" value="1"/>
</dbReference>
<proteinExistence type="predicted"/>
<gene>
    <name evidence="6" type="primary">resA</name>
    <name evidence="6" type="ORF">AMOR_29670</name>
</gene>
<dbReference type="SUPFAM" id="SSF52833">
    <property type="entry name" value="Thioredoxin-like"/>
    <property type="match status" value="1"/>
</dbReference>
<feature type="chain" id="PRO_5046687070" evidence="4">
    <location>
        <begin position="20"/>
        <end position="208"/>
    </location>
</feature>
<name>A0ABN6MSN8_9BACT</name>
<dbReference type="InterPro" id="IPR017937">
    <property type="entry name" value="Thioredoxin_CS"/>
</dbReference>
<keyword evidence="2" id="KW-0201">Cytochrome c-type biogenesis</keyword>
<comment type="subcellular location">
    <subcellularLocation>
        <location evidence="1">Cell envelope</location>
    </subcellularLocation>
</comment>
<evidence type="ECO:0000256" key="4">
    <source>
        <dbReference type="SAM" id="SignalP"/>
    </source>
</evidence>
<dbReference type="Proteomes" id="UP001162891">
    <property type="component" value="Chromosome"/>
</dbReference>
<evidence type="ECO:0000313" key="6">
    <source>
        <dbReference type="EMBL" id="BDG03971.1"/>
    </source>
</evidence>
<accession>A0ABN6MSN8</accession>
<dbReference type="PROSITE" id="PS51257">
    <property type="entry name" value="PROKAR_LIPOPROTEIN"/>
    <property type="match status" value="1"/>
</dbReference>
<evidence type="ECO:0000256" key="1">
    <source>
        <dbReference type="ARBA" id="ARBA00004196"/>
    </source>
</evidence>
<evidence type="ECO:0000259" key="5">
    <source>
        <dbReference type="PROSITE" id="PS51352"/>
    </source>
</evidence>
<dbReference type="InterPro" id="IPR013740">
    <property type="entry name" value="Redoxin"/>
</dbReference>
<evidence type="ECO:0000256" key="3">
    <source>
        <dbReference type="ARBA" id="ARBA00023284"/>
    </source>
</evidence>
<protein>
    <submittedName>
        <fullName evidence="6">Thioredoxin</fullName>
    </submittedName>
</protein>
<keyword evidence="3" id="KW-0676">Redox-active center</keyword>
<sequence length="208" mass="22290">MTVATLRRAAPVAAALALAAAGCQRDDKPVQAAPLPAHPVDVRSIPIFRSSAAPAPTLDLPTLDGKRFSLDSVKGQVVFVNFWATWCPPCRDEMPSMLALGRDLEARYPGKFKMVAVSADDGWGPVKEFFGAPPYLGSTQGITVALDPSEGKTAVASYFCTARGACPKIMFPESYIVAKDGRIVGFFEGPLDWSSPVARAYIEQLIRS</sequence>
<dbReference type="PROSITE" id="PS00194">
    <property type="entry name" value="THIOREDOXIN_1"/>
    <property type="match status" value="1"/>
</dbReference>
<evidence type="ECO:0000256" key="2">
    <source>
        <dbReference type="ARBA" id="ARBA00022748"/>
    </source>
</evidence>